<feature type="region of interest" description="Disordered" evidence="1">
    <location>
        <begin position="50"/>
        <end position="99"/>
    </location>
</feature>
<evidence type="ECO:0000256" key="1">
    <source>
        <dbReference type="SAM" id="MobiDB-lite"/>
    </source>
</evidence>
<dbReference type="Gramene" id="PSAT_LOCUS29502_t1">
    <property type="protein sequence ID" value="CAL5211043.1"/>
    <property type="gene ID" value="PSAT_LOCUS29502"/>
</dbReference>
<evidence type="ECO:0008006" key="5">
    <source>
        <dbReference type="Google" id="ProtNLM"/>
    </source>
</evidence>
<reference evidence="3 4" key="1">
    <citation type="journal article" date="2022" name="Nat. Genet.">
        <title>Improved pea reference genome and pan-genome highlight genomic features and evolutionary characteristics.</title>
        <authorList>
            <person name="Yang T."/>
            <person name="Liu R."/>
            <person name="Luo Y."/>
            <person name="Hu S."/>
            <person name="Wang D."/>
            <person name="Wang C."/>
            <person name="Pandey M.K."/>
            <person name="Ge S."/>
            <person name="Xu Q."/>
            <person name="Li N."/>
            <person name="Li G."/>
            <person name="Huang Y."/>
            <person name="Saxena R.K."/>
            <person name="Ji Y."/>
            <person name="Li M."/>
            <person name="Yan X."/>
            <person name="He Y."/>
            <person name="Liu Y."/>
            <person name="Wang X."/>
            <person name="Xiang C."/>
            <person name="Varshney R.K."/>
            <person name="Ding H."/>
            <person name="Gao S."/>
            <person name="Zong X."/>
        </authorList>
    </citation>
    <scope>NUCLEOTIDE SEQUENCE [LARGE SCALE GENOMIC DNA]</scope>
    <source>
        <strain evidence="3 4">cv. Zhongwan 6</strain>
    </source>
</reference>
<protein>
    <recommendedName>
        <fullName evidence="5">Glycine-rich protein</fullName>
    </recommendedName>
</protein>
<comment type="caution">
    <text evidence="3">The sequence shown here is derived from an EMBL/GenBank/DDBJ whole genome shotgun (WGS) entry which is preliminary data.</text>
</comment>
<feature type="signal peptide" evidence="2">
    <location>
        <begin position="1"/>
        <end position="22"/>
    </location>
</feature>
<keyword evidence="4" id="KW-1185">Reference proteome</keyword>
<dbReference type="EMBL" id="JAMSHJ010000007">
    <property type="protein sequence ID" value="KAI5391696.1"/>
    <property type="molecule type" value="Genomic_DNA"/>
</dbReference>
<accession>A0A9D4VZZ3</accession>
<organism evidence="3 4">
    <name type="scientific">Pisum sativum</name>
    <name type="common">Garden pea</name>
    <name type="synonym">Lathyrus oleraceus</name>
    <dbReference type="NCBI Taxonomy" id="3888"/>
    <lineage>
        <taxon>Eukaryota</taxon>
        <taxon>Viridiplantae</taxon>
        <taxon>Streptophyta</taxon>
        <taxon>Embryophyta</taxon>
        <taxon>Tracheophyta</taxon>
        <taxon>Spermatophyta</taxon>
        <taxon>Magnoliopsida</taxon>
        <taxon>eudicotyledons</taxon>
        <taxon>Gunneridae</taxon>
        <taxon>Pentapetalae</taxon>
        <taxon>rosids</taxon>
        <taxon>fabids</taxon>
        <taxon>Fabales</taxon>
        <taxon>Fabaceae</taxon>
        <taxon>Papilionoideae</taxon>
        <taxon>50 kb inversion clade</taxon>
        <taxon>NPAAA clade</taxon>
        <taxon>Hologalegina</taxon>
        <taxon>IRL clade</taxon>
        <taxon>Fabeae</taxon>
        <taxon>Lathyrus</taxon>
    </lineage>
</organism>
<feature type="chain" id="PRO_5038890742" description="Glycine-rich protein" evidence="2">
    <location>
        <begin position="23"/>
        <end position="99"/>
    </location>
</feature>
<dbReference type="AlphaFoldDB" id="A0A9D4VZZ3"/>
<gene>
    <name evidence="3" type="ORF">KIW84_076486</name>
</gene>
<feature type="compositionally biased region" description="Basic and acidic residues" evidence="1">
    <location>
        <begin position="87"/>
        <end position="99"/>
    </location>
</feature>
<feature type="compositionally biased region" description="Gly residues" evidence="1">
    <location>
        <begin position="60"/>
        <end position="80"/>
    </location>
</feature>
<name>A0A9D4VZZ3_PEA</name>
<keyword evidence="2" id="KW-0732">Signal</keyword>
<dbReference type="Gramene" id="Psat07G0648600-T1">
    <property type="protein sequence ID" value="KAI5391696.1"/>
    <property type="gene ID" value="KIW84_076486"/>
</dbReference>
<dbReference type="Proteomes" id="UP001058974">
    <property type="component" value="Chromosome 7"/>
</dbReference>
<evidence type="ECO:0000256" key="2">
    <source>
        <dbReference type="SAM" id="SignalP"/>
    </source>
</evidence>
<evidence type="ECO:0000313" key="3">
    <source>
        <dbReference type="EMBL" id="KAI5391696.1"/>
    </source>
</evidence>
<evidence type="ECO:0000313" key="4">
    <source>
        <dbReference type="Proteomes" id="UP001058974"/>
    </source>
</evidence>
<sequence length="99" mass="10618">MKNKLFIFVFFLYALTIISIMAIEPSKDGEKFNAMEEEVRGDSFNWRKSIPKHKKSIVGGKLGGHGSGGSSSGGSGGEGGAQNVVEEEGHEKDKESGLE</sequence>
<proteinExistence type="predicted"/>